<dbReference type="PANTHER" id="PTHR11911:SF111">
    <property type="entry name" value="INOSINE-5'-MONOPHOSPHATE DEHYDROGENASE"/>
    <property type="match status" value="1"/>
</dbReference>
<dbReference type="CDD" id="cd00381">
    <property type="entry name" value="IMPDH"/>
    <property type="match status" value="1"/>
</dbReference>
<reference evidence="16" key="1">
    <citation type="journal article" date="2014" name="Int. J. Syst. Evol. Microbiol.">
        <title>Complete genome of a new Firmicutes species belonging to the dominant human colonic microbiota ('Ruminococcus bicirculans') reveals two chromosomes and a selective capacity to utilize plant glucans.</title>
        <authorList>
            <consortium name="NISC Comparative Sequencing Program"/>
            <person name="Wegmann U."/>
            <person name="Louis P."/>
            <person name="Goesmann A."/>
            <person name="Henrissat B."/>
            <person name="Duncan S.H."/>
            <person name="Flint H.J."/>
        </authorList>
    </citation>
    <scope>NUCLEOTIDE SEQUENCE</scope>
    <source>
        <strain evidence="16">NBRC 103408</strain>
    </source>
</reference>
<comment type="similarity">
    <text evidence="2 11 13">Belongs to the IMPDH/GMPR family.</text>
</comment>
<evidence type="ECO:0000256" key="10">
    <source>
        <dbReference type="ARBA" id="ARBA00048028"/>
    </source>
</evidence>
<comment type="subunit">
    <text evidence="11">Homotetramer.</text>
</comment>
<dbReference type="Pfam" id="PF00571">
    <property type="entry name" value="CBS"/>
    <property type="match status" value="2"/>
</dbReference>
<name>A0ABQ5U732_9PROT</name>
<evidence type="ECO:0000256" key="12">
    <source>
        <dbReference type="PROSITE-ProRule" id="PRU00703"/>
    </source>
</evidence>
<protein>
    <recommendedName>
        <fullName evidence="11 14">Inosine-5'-monophosphate dehydrogenase</fullName>
        <shortName evidence="11">IMP dehydrogenase</shortName>
        <shortName evidence="11">IMPD</shortName>
        <shortName evidence="11">IMPDH</shortName>
        <ecNumber evidence="11 14">1.1.1.205</ecNumber>
    </recommendedName>
</protein>
<keyword evidence="9 12" id="KW-0129">CBS domain</keyword>
<evidence type="ECO:0000259" key="15">
    <source>
        <dbReference type="PROSITE" id="PS51371"/>
    </source>
</evidence>
<keyword evidence="6 11" id="KW-0630">Potassium</keyword>
<evidence type="ECO:0000256" key="9">
    <source>
        <dbReference type="ARBA" id="ARBA00023122"/>
    </source>
</evidence>
<dbReference type="InterPro" id="IPR015875">
    <property type="entry name" value="IMP_DH/GMP_Rdtase_CS"/>
</dbReference>
<evidence type="ECO:0000256" key="14">
    <source>
        <dbReference type="RuleBase" id="RU003928"/>
    </source>
</evidence>
<evidence type="ECO:0000256" key="11">
    <source>
        <dbReference type="HAMAP-Rule" id="MF_01964"/>
    </source>
</evidence>
<feature type="binding site" description="in other chain" evidence="11">
    <location>
        <position position="303"/>
    </location>
    <ligand>
        <name>K(+)</name>
        <dbReference type="ChEBI" id="CHEBI:29103"/>
        <note>ligand shared between two tetrameric partners</note>
    </ligand>
</feature>
<comment type="activity regulation">
    <text evidence="11">Mycophenolic acid (MPA) is a non-competitive inhibitor that prevents formation of the closed enzyme conformation by binding to the same site as the amobile flap. In contrast, mizoribine monophosphate (MZP) is a competitive inhibitor that induces the closed conformation. MPA is a potent inhibitor of mammalian IMPDHs but a poor inhibitor of the bacterial enzymes. MZP is a more potent inhibitor of bacterial IMPDH.</text>
</comment>
<keyword evidence="8 11" id="KW-0520">NAD</keyword>
<comment type="caution">
    <text evidence="11">Lacks conserved residue(s) required for the propagation of feature annotation.</text>
</comment>
<dbReference type="InterPro" id="IPR013785">
    <property type="entry name" value="Aldolase_TIM"/>
</dbReference>
<keyword evidence="7 11" id="KW-0560">Oxidoreductase</keyword>
<dbReference type="InterPro" id="IPR000644">
    <property type="entry name" value="CBS_dom"/>
</dbReference>
<evidence type="ECO:0000256" key="5">
    <source>
        <dbReference type="ARBA" id="ARBA00022755"/>
    </source>
</evidence>
<evidence type="ECO:0000256" key="1">
    <source>
        <dbReference type="ARBA" id="ARBA00001958"/>
    </source>
</evidence>
<reference evidence="16" key="2">
    <citation type="submission" date="2023-01" db="EMBL/GenBank/DDBJ databases">
        <title>Draft genome sequence of Sneathiella chinensis strain NBRC 103408.</title>
        <authorList>
            <person name="Sun Q."/>
            <person name="Mori K."/>
        </authorList>
    </citation>
    <scope>NUCLEOTIDE SEQUENCE</scope>
    <source>
        <strain evidence="16">NBRC 103408</strain>
    </source>
</reference>
<feature type="binding site" evidence="11">
    <location>
        <begin position="336"/>
        <end position="338"/>
    </location>
    <ligand>
        <name>IMP</name>
        <dbReference type="ChEBI" id="CHEBI:58053"/>
    </ligand>
</feature>
<dbReference type="InterPro" id="IPR046342">
    <property type="entry name" value="CBS_dom_sf"/>
</dbReference>
<dbReference type="SUPFAM" id="SSF51412">
    <property type="entry name" value="Inosine monophosphate dehydrogenase (IMPDH)"/>
    <property type="match status" value="1"/>
</dbReference>
<organism evidence="16 17">
    <name type="scientific">Sneathiella chinensis</name>
    <dbReference type="NCBI Taxonomy" id="349750"/>
    <lineage>
        <taxon>Bacteria</taxon>
        <taxon>Pseudomonadati</taxon>
        <taxon>Pseudomonadota</taxon>
        <taxon>Alphaproteobacteria</taxon>
        <taxon>Sneathiellales</taxon>
        <taxon>Sneathiellaceae</taxon>
        <taxon>Sneathiella</taxon>
    </lineage>
</organism>
<keyword evidence="17" id="KW-1185">Reference proteome</keyword>
<feature type="binding site" evidence="11">
    <location>
        <begin position="359"/>
        <end position="360"/>
    </location>
    <ligand>
        <name>IMP</name>
        <dbReference type="ChEBI" id="CHEBI:58053"/>
    </ligand>
</feature>
<dbReference type="SMART" id="SM01240">
    <property type="entry name" value="IMPDH"/>
    <property type="match status" value="1"/>
</dbReference>
<feature type="domain" description="CBS" evidence="15">
    <location>
        <begin position="91"/>
        <end position="148"/>
    </location>
</feature>
<evidence type="ECO:0000256" key="8">
    <source>
        <dbReference type="ARBA" id="ARBA00023027"/>
    </source>
</evidence>
<dbReference type="InterPro" id="IPR001093">
    <property type="entry name" value="IMP_DH_GMPRt"/>
</dbReference>
<comment type="catalytic activity">
    <reaction evidence="10 11 14">
        <text>IMP + NAD(+) + H2O = XMP + NADH + H(+)</text>
        <dbReference type="Rhea" id="RHEA:11708"/>
        <dbReference type="ChEBI" id="CHEBI:15377"/>
        <dbReference type="ChEBI" id="CHEBI:15378"/>
        <dbReference type="ChEBI" id="CHEBI:57464"/>
        <dbReference type="ChEBI" id="CHEBI:57540"/>
        <dbReference type="ChEBI" id="CHEBI:57945"/>
        <dbReference type="ChEBI" id="CHEBI:58053"/>
        <dbReference type="EC" id="1.1.1.205"/>
    </reaction>
</comment>
<dbReference type="EC" id="1.1.1.205" evidence="11 14"/>
<comment type="cofactor">
    <cofactor evidence="1 11">
        <name>K(+)</name>
        <dbReference type="ChEBI" id="CHEBI:29103"/>
    </cofactor>
</comment>
<dbReference type="RefSeq" id="WP_169561671.1">
    <property type="nucleotide sequence ID" value="NZ_BSNF01000008.1"/>
</dbReference>
<comment type="pathway">
    <text evidence="11 14">Purine metabolism; XMP biosynthesis via de novo pathway; XMP from IMP: step 1/1.</text>
</comment>
<dbReference type="SMART" id="SM00116">
    <property type="entry name" value="CBS"/>
    <property type="match status" value="2"/>
</dbReference>
<dbReference type="InterPro" id="IPR005990">
    <property type="entry name" value="IMP_DH"/>
</dbReference>
<dbReference type="HAMAP" id="MF_01964">
    <property type="entry name" value="IMPDH"/>
    <property type="match status" value="1"/>
</dbReference>
<feature type="binding site" description="in other chain" evidence="11">
    <location>
        <position position="300"/>
    </location>
    <ligand>
        <name>K(+)</name>
        <dbReference type="ChEBI" id="CHEBI:29103"/>
        <note>ligand shared between two tetrameric partners</note>
    </ligand>
</feature>
<feature type="binding site" evidence="11">
    <location>
        <position position="246"/>
    </location>
    <ligand>
        <name>NAD(+)</name>
        <dbReference type="ChEBI" id="CHEBI:57540"/>
    </ligand>
</feature>
<dbReference type="CDD" id="cd04601">
    <property type="entry name" value="CBS_pair_IMPDH"/>
    <property type="match status" value="1"/>
</dbReference>
<dbReference type="PROSITE" id="PS51371">
    <property type="entry name" value="CBS"/>
    <property type="match status" value="2"/>
</dbReference>
<dbReference type="NCBIfam" id="TIGR01302">
    <property type="entry name" value="IMP_dehydrog"/>
    <property type="match status" value="1"/>
</dbReference>
<feature type="binding site" evidence="11">
    <location>
        <position position="470"/>
    </location>
    <ligand>
        <name>K(+)</name>
        <dbReference type="ChEBI" id="CHEBI:29103"/>
        <note>ligand shared between two tetrameric partners</note>
    </ligand>
</feature>
<feature type="binding site" evidence="11">
    <location>
        <begin position="296"/>
        <end position="298"/>
    </location>
    <ligand>
        <name>NAD(+)</name>
        <dbReference type="ChEBI" id="CHEBI:57540"/>
    </ligand>
</feature>
<dbReference type="EMBL" id="BSNF01000008">
    <property type="protein sequence ID" value="GLQ07606.1"/>
    <property type="molecule type" value="Genomic_DNA"/>
</dbReference>
<comment type="caution">
    <text evidence="16">The sequence shown here is derived from an EMBL/GenBank/DDBJ whole genome shotgun (WGS) entry which is preliminary data.</text>
</comment>
<dbReference type="PANTHER" id="PTHR11911">
    <property type="entry name" value="INOSINE-5-MONOPHOSPHATE DEHYDROGENASE RELATED"/>
    <property type="match status" value="1"/>
</dbReference>
<evidence type="ECO:0000256" key="2">
    <source>
        <dbReference type="ARBA" id="ARBA00005502"/>
    </source>
</evidence>
<dbReference type="Proteomes" id="UP001161409">
    <property type="component" value="Unassembled WGS sequence"/>
</dbReference>
<evidence type="ECO:0000256" key="3">
    <source>
        <dbReference type="ARBA" id="ARBA00022723"/>
    </source>
</evidence>
<dbReference type="Pfam" id="PF00478">
    <property type="entry name" value="IMPDH"/>
    <property type="match status" value="1"/>
</dbReference>
<feature type="binding site" evidence="11">
    <location>
        <position position="414"/>
    </location>
    <ligand>
        <name>IMP</name>
        <dbReference type="ChEBI" id="CHEBI:58053"/>
    </ligand>
</feature>
<evidence type="ECO:0000256" key="4">
    <source>
        <dbReference type="ARBA" id="ARBA00022749"/>
    </source>
</evidence>
<feature type="active site" description="Proton acceptor" evidence="11">
    <location>
        <position position="399"/>
    </location>
</feature>
<keyword evidence="3 11" id="KW-0479">Metal-binding</keyword>
<feature type="binding site" evidence="11">
    <location>
        <position position="469"/>
    </location>
    <ligand>
        <name>K(+)</name>
        <dbReference type="ChEBI" id="CHEBI:29103"/>
        <note>ligand shared between two tetrameric partners</note>
    </ligand>
</feature>
<comment type="function">
    <text evidence="11">Catalyzes the conversion of inosine 5'-phosphate (IMP) to xanthosine 5'-phosphate (XMP), the first committed and rate-limiting step in the de novo synthesis of guanine nucleotides, and therefore plays an important role in the regulation of cell growth.</text>
</comment>
<feature type="binding site" description="in other chain" evidence="11">
    <location>
        <position position="298"/>
    </location>
    <ligand>
        <name>K(+)</name>
        <dbReference type="ChEBI" id="CHEBI:29103"/>
        <note>ligand shared between two tetrameric partners</note>
    </ligand>
</feature>
<feature type="binding site" evidence="11">
    <location>
        <begin position="383"/>
        <end position="387"/>
    </location>
    <ligand>
        <name>IMP</name>
        <dbReference type="ChEBI" id="CHEBI:58053"/>
    </ligand>
</feature>
<keyword evidence="4 11" id="KW-0332">GMP biosynthesis</keyword>
<accession>A0ABQ5U732</accession>
<dbReference type="Gene3D" id="3.20.20.70">
    <property type="entry name" value="Aldolase class I"/>
    <property type="match status" value="1"/>
</dbReference>
<evidence type="ECO:0000256" key="7">
    <source>
        <dbReference type="ARBA" id="ARBA00023002"/>
    </source>
</evidence>
<feature type="active site" description="Thioimidate intermediate" evidence="11">
    <location>
        <position position="303"/>
    </location>
</feature>
<keyword evidence="5 11" id="KW-0658">Purine biosynthesis</keyword>
<evidence type="ECO:0000256" key="13">
    <source>
        <dbReference type="RuleBase" id="RU003927"/>
    </source>
</evidence>
<evidence type="ECO:0000256" key="6">
    <source>
        <dbReference type="ARBA" id="ARBA00022958"/>
    </source>
</evidence>
<dbReference type="PROSITE" id="PS00487">
    <property type="entry name" value="IMP_DH_GMP_RED"/>
    <property type="match status" value="1"/>
</dbReference>
<gene>
    <name evidence="11 16" type="primary">guaB</name>
    <name evidence="16" type="ORF">GCM10007924_28270</name>
</gene>
<feature type="binding site" evidence="11">
    <location>
        <position position="468"/>
    </location>
    <ligand>
        <name>K(+)</name>
        <dbReference type="ChEBI" id="CHEBI:29103"/>
        <note>ligand shared between two tetrameric partners</note>
    </ligand>
</feature>
<sequence length="486" mass="51259">MKIREAYTFDDVLLQPAASDILPAQVNTTTRLTNEIELGIPLVSSAMDTVTEAPMAIALAQAGGIGVIHKNLSIEEQANEVRRVKKFEAGMVVNPVTISPQAPLSEALHLMQIHKISGIPVTENKSGKLVGILTNRDVRFATDSSQAVYELMTRDGLVTVKEGATQDDAKRLLHQHRIEKLLVVDDSYRCIGLITVKDIERSTLYPNASKDKQGRLRVAAAVGIGDDGLERAQELIAADVDVIIVDTAHGHSSRVLEAVSRVKGLSSSIQVIGGNIATATGAEALIDAGVDAVKVGIGPGSICTTRIVAGVGTPQLTAIMDAAEVASKHNIPVIADGGIKTSGDLAKAIAGGASCAMIGSLLAGTDESPGEVFLFQGRSFKSYRGMGSLGAMARGSADRYFQEEVSDNLKLVPEGIEGRVPHRGSANAVIHQLVGGLKAAMGYTGSETIKALQERATFVRITNAGLKESHVHDVAITREAPNYRQG</sequence>
<proteinExistence type="inferred from homology"/>
<feature type="domain" description="CBS" evidence="15">
    <location>
        <begin position="152"/>
        <end position="209"/>
    </location>
</feature>
<feature type="binding site" evidence="11">
    <location>
        <position position="301"/>
    </location>
    <ligand>
        <name>IMP</name>
        <dbReference type="ChEBI" id="CHEBI:58053"/>
    </ligand>
</feature>
<evidence type="ECO:0000313" key="16">
    <source>
        <dbReference type="EMBL" id="GLQ07606.1"/>
    </source>
</evidence>
<dbReference type="PIRSF" id="PIRSF000130">
    <property type="entry name" value="IMPDH"/>
    <property type="match status" value="1"/>
</dbReference>
<dbReference type="SUPFAM" id="SSF54631">
    <property type="entry name" value="CBS-domain pair"/>
    <property type="match status" value="1"/>
</dbReference>
<evidence type="ECO:0000313" key="17">
    <source>
        <dbReference type="Proteomes" id="UP001161409"/>
    </source>
</evidence>